<dbReference type="EMBL" id="SOAU01000001">
    <property type="protein sequence ID" value="TDT14455.1"/>
    <property type="molecule type" value="Genomic_DNA"/>
</dbReference>
<evidence type="ECO:0000256" key="3">
    <source>
        <dbReference type="ARBA" id="ARBA00022679"/>
    </source>
</evidence>
<dbReference type="Proteomes" id="UP000294558">
    <property type="component" value="Unassembled WGS sequence"/>
</dbReference>
<keyword evidence="6" id="KW-0067">ATP-binding</keyword>
<feature type="domain" description="DAGKc" evidence="9">
    <location>
        <begin position="94"/>
        <end position="191"/>
    </location>
</feature>
<evidence type="ECO:0000256" key="7">
    <source>
        <dbReference type="ARBA" id="ARBA00023209"/>
    </source>
</evidence>
<dbReference type="InterPro" id="IPR016064">
    <property type="entry name" value="NAD/diacylglycerol_kinase_sf"/>
</dbReference>
<evidence type="ECO:0000313" key="10">
    <source>
        <dbReference type="EMBL" id="TDT14455.1"/>
    </source>
</evidence>
<dbReference type="SUPFAM" id="SSF111331">
    <property type="entry name" value="NAD kinase/diacylglycerol kinase-like"/>
    <property type="match status" value="1"/>
</dbReference>
<reference evidence="10 11" key="1">
    <citation type="submission" date="2019-03" db="EMBL/GenBank/DDBJ databases">
        <title>Sequencing the genomes of 1000 actinobacteria strains.</title>
        <authorList>
            <person name="Klenk H.-P."/>
        </authorList>
    </citation>
    <scope>NUCLEOTIDE SEQUENCE [LARGE SCALE GENOMIC DNA]</scope>
    <source>
        <strain evidence="10 11">DSM 18936</strain>
    </source>
</reference>
<evidence type="ECO:0000256" key="2">
    <source>
        <dbReference type="ARBA" id="ARBA00005983"/>
    </source>
</evidence>
<proteinExistence type="inferred from homology"/>
<dbReference type="PANTHER" id="PTHR12358">
    <property type="entry name" value="SPHINGOSINE KINASE"/>
    <property type="match status" value="1"/>
</dbReference>
<sequence>MLDLGTRALADRLRQLAQFFAQPGHGGSDATVAVPLSVGAFDHVLQLDQVHLPDRTGCRLSGPHHGHLISMGTEKRAVVNPERTDAADELVDRVEVDTEQPDDPSEIAERAADAAVDPAVDVVAAVGGDGTQRTVAEAIAGSDTELAIVPGGTVNLLGRVHGIESVEDAADAIERGEAHPFDLARCDGHAYLLNSSSGLDAAMIAAVDDRAKRFGRAGYTAMGLLELIRAKPSHVSVVVDGETVFDDDALTVMVLNVGERGSASFRIAPDAATDDGLLDVVVITGSRRSYLRAGWSRFRKRLPADADARFTQGREIEVRWAGEVAVQCDGDPVEPRSTIRYTVEPGAVAIRS</sequence>
<comment type="caution">
    <text evidence="10">The sequence shown here is derived from an EMBL/GenBank/DDBJ whole genome shotgun (WGS) entry which is preliminary data.</text>
</comment>
<keyword evidence="7" id="KW-0443">Lipid metabolism</keyword>
<evidence type="ECO:0000256" key="5">
    <source>
        <dbReference type="ARBA" id="ARBA00022777"/>
    </source>
</evidence>
<comment type="similarity">
    <text evidence="2">Belongs to the diacylglycerol/lipid kinase family.</text>
</comment>
<organism evidence="10 11">
    <name type="scientific">Ilumatobacter fluminis</name>
    <dbReference type="NCBI Taxonomy" id="467091"/>
    <lineage>
        <taxon>Bacteria</taxon>
        <taxon>Bacillati</taxon>
        <taxon>Actinomycetota</taxon>
        <taxon>Acidimicrobiia</taxon>
        <taxon>Acidimicrobiales</taxon>
        <taxon>Ilumatobacteraceae</taxon>
        <taxon>Ilumatobacter</taxon>
    </lineage>
</organism>
<keyword evidence="7" id="KW-0444">Lipid biosynthesis</keyword>
<evidence type="ECO:0000259" key="9">
    <source>
        <dbReference type="PROSITE" id="PS50146"/>
    </source>
</evidence>
<dbReference type="Gene3D" id="2.60.200.40">
    <property type="match status" value="1"/>
</dbReference>
<keyword evidence="7" id="KW-0594">Phospholipid biosynthesis</keyword>
<dbReference type="InterPro" id="IPR017438">
    <property type="entry name" value="ATP-NAD_kinase_N"/>
</dbReference>
<dbReference type="Pfam" id="PF00781">
    <property type="entry name" value="DAGK_cat"/>
    <property type="match status" value="1"/>
</dbReference>
<name>A0A4R7HUJ8_9ACTN</name>
<keyword evidence="11" id="KW-1185">Reference proteome</keyword>
<dbReference type="AlphaFoldDB" id="A0A4R7HUJ8"/>
<dbReference type="GO" id="GO:0016301">
    <property type="term" value="F:kinase activity"/>
    <property type="evidence" value="ECO:0007669"/>
    <property type="project" value="UniProtKB-KW"/>
</dbReference>
<comment type="cofactor">
    <cofactor evidence="1">
        <name>Mg(2+)</name>
        <dbReference type="ChEBI" id="CHEBI:18420"/>
    </cofactor>
</comment>
<evidence type="ECO:0000256" key="6">
    <source>
        <dbReference type="ARBA" id="ARBA00022840"/>
    </source>
</evidence>
<dbReference type="GO" id="GO:0005524">
    <property type="term" value="F:ATP binding"/>
    <property type="evidence" value="ECO:0007669"/>
    <property type="project" value="UniProtKB-KW"/>
</dbReference>
<evidence type="ECO:0000313" key="11">
    <source>
        <dbReference type="Proteomes" id="UP000294558"/>
    </source>
</evidence>
<keyword evidence="8" id="KW-1208">Phospholipid metabolism</keyword>
<keyword evidence="3" id="KW-0808">Transferase</keyword>
<keyword evidence="5 10" id="KW-0418">Kinase</keyword>
<dbReference type="GO" id="GO:0008654">
    <property type="term" value="P:phospholipid biosynthetic process"/>
    <property type="evidence" value="ECO:0007669"/>
    <property type="project" value="UniProtKB-KW"/>
</dbReference>
<keyword evidence="4" id="KW-0547">Nucleotide-binding</keyword>
<dbReference type="PROSITE" id="PS50146">
    <property type="entry name" value="DAGK"/>
    <property type="match status" value="1"/>
</dbReference>
<evidence type="ECO:0000256" key="8">
    <source>
        <dbReference type="ARBA" id="ARBA00023264"/>
    </source>
</evidence>
<accession>A0A4R7HUJ8</accession>
<evidence type="ECO:0000256" key="1">
    <source>
        <dbReference type="ARBA" id="ARBA00001946"/>
    </source>
</evidence>
<dbReference type="InterPro" id="IPR001206">
    <property type="entry name" value="Diacylglycerol_kinase_cat_dom"/>
</dbReference>
<dbReference type="PANTHER" id="PTHR12358:SF106">
    <property type="entry name" value="LIPID KINASE YEGS"/>
    <property type="match status" value="1"/>
</dbReference>
<protein>
    <submittedName>
        <fullName evidence="10">Diacylglycerol kinase family enzyme</fullName>
    </submittedName>
</protein>
<dbReference type="Gene3D" id="3.40.50.10330">
    <property type="entry name" value="Probable inorganic polyphosphate/atp-NAD kinase, domain 1"/>
    <property type="match status" value="1"/>
</dbReference>
<gene>
    <name evidence="10" type="ORF">BDK89_0008</name>
</gene>
<evidence type="ECO:0000256" key="4">
    <source>
        <dbReference type="ARBA" id="ARBA00022741"/>
    </source>
</evidence>
<dbReference type="Pfam" id="PF19279">
    <property type="entry name" value="YegS_C"/>
    <property type="match status" value="1"/>
</dbReference>
<dbReference type="InterPro" id="IPR050187">
    <property type="entry name" value="Lipid_Phosphate_FormReg"/>
</dbReference>
<dbReference type="GO" id="GO:0005886">
    <property type="term" value="C:plasma membrane"/>
    <property type="evidence" value="ECO:0007669"/>
    <property type="project" value="TreeGrafter"/>
</dbReference>
<dbReference type="InterPro" id="IPR045540">
    <property type="entry name" value="YegS/DAGK_C"/>
</dbReference>